<feature type="compositionally biased region" description="Low complexity" evidence="5">
    <location>
        <begin position="293"/>
        <end position="303"/>
    </location>
</feature>
<evidence type="ECO:0000259" key="6">
    <source>
        <dbReference type="PROSITE" id="PS50893"/>
    </source>
</evidence>
<evidence type="ECO:0000313" key="8">
    <source>
        <dbReference type="Proteomes" id="UP000198217"/>
    </source>
</evidence>
<evidence type="ECO:0000256" key="5">
    <source>
        <dbReference type="SAM" id="MobiDB-lite"/>
    </source>
</evidence>
<dbReference type="InterPro" id="IPR003439">
    <property type="entry name" value="ABC_transporter-like_ATP-bd"/>
</dbReference>
<dbReference type="EMBL" id="LT607750">
    <property type="protein sequence ID" value="SCG72548.1"/>
    <property type="molecule type" value="Genomic_DNA"/>
</dbReference>
<dbReference type="PANTHER" id="PTHR43335">
    <property type="entry name" value="ABC TRANSPORTER, ATP-BINDING PROTEIN"/>
    <property type="match status" value="1"/>
</dbReference>
<sequence length="317" mass="32934">MITVEHLTKRYGRHTAVDDVSFRCEPGTVTGFLGPNGAGKSTTMRMICGLTPPTAGGSTVGDRPYRHLPNPGREVGVLLDASAQHAGRTGREALTVAAQTMGVDRREVAVKLDLVGLDGAAAKRRVRAYSLGMRQRLGLAHALLGDPRVLILDEPANGLDPEGIFWMRGLLRDFADRGGTVLLSSHLLREVEAVADRLVVIGGGRIVAQGDKAELLAGAGTRVRARDQQALRRALDAAGLDVTGGADGGLLVHAEAEAVGQAAADAGVALTELRPADGGGLEQLFLTLTASEPNGAGANPGAGDSRTTGQPTRETVR</sequence>
<accession>A0A1C5JPV8</accession>
<keyword evidence="4 7" id="KW-0067">ATP-binding</keyword>
<keyword evidence="8" id="KW-1185">Reference proteome</keyword>
<organism evidence="7 8">
    <name type="scientific">Micromonospora echinaurantiaca</name>
    <dbReference type="NCBI Taxonomy" id="47857"/>
    <lineage>
        <taxon>Bacteria</taxon>
        <taxon>Bacillati</taxon>
        <taxon>Actinomycetota</taxon>
        <taxon>Actinomycetes</taxon>
        <taxon>Micromonosporales</taxon>
        <taxon>Micromonosporaceae</taxon>
        <taxon>Micromonospora</taxon>
    </lineage>
</organism>
<name>A0A1C5JPV8_9ACTN</name>
<dbReference type="PROSITE" id="PS50893">
    <property type="entry name" value="ABC_TRANSPORTER_2"/>
    <property type="match status" value="1"/>
</dbReference>
<evidence type="ECO:0000256" key="4">
    <source>
        <dbReference type="ARBA" id="ARBA00022840"/>
    </source>
</evidence>
<dbReference type="PANTHER" id="PTHR43335:SF4">
    <property type="entry name" value="ABC TRANSPORTER, ATP-BINDING PROTEIN"/>
    <property type="match status" value="1"/>
</dbReference>
<evidence type="ECO:0000313" key="7">
    <source>
        <dbReference type="EMBL" id="SCG72548.1"/>
    </source>
</evidence>
<dbReference type="AlphaFoldDB" id="A0A1C5JPV8"/>
<dbReference type="GO" id="GO:0016887">
    <property type="term" value="F:ATP hydrolysis activity"/>
    <property type="evidence" value="ECO:0007669"/>
    <property type="project" value="InterPro"/>
</dbReference>
<keyword evidence="3" id="KW-0547">Nucleotide-binding</keyword>
<feature type="domain" description="ABC transporter" evidence="6">
    <location>
        <begin position="2"/>
        <end position="228"/>
    </location>
</feature>
<gene>
    <name evidence="7" type="ORF">GA0070609_4724</name>
</gene>
<proteinExistence type="inferred from homology"/>
<keyword evidence="2" id="KW-0813">Transport</keyword>
<dbReference type="GO" id="GO:0005524">
    <property type="term" value="F:ATP binding"/>
    <property type="evidence" value="ECO:0007669"/>
    <property type="project" value="UniProtKB-KW"/>
</dbReference>
<evidence type="ECO:0000256" key="3">
    <source>
        <dbReference type="ARBA" id="ARBA00022741"/>
    </source>
</evidence>
<dbReference type="RefSeq" id="WP_088995747.1">
    <property type="nucleotide sequence ID" value="NZ_LT607750.1"/>
</dbReference>
<feature type="region of interest" description="Disordered" evidence="5">
    <location>
        <begin position="289"/>
        <end position="317"/>
    </location>
</feature>
<dbReference type="SMART" id="SM00382">
    <property type="entry name" value="AAA"/>
    <property type="match status" value="1"/>
</dbReference>
<dbReference type="Proteomes" id="UP000198217">
    <property type="component" value="Chromosome I"/>
</dbReference>
<protein>
    <submittedName>
        <fullName evidence="7">ABC-2 type transport system ATP-binding protein</fullName>
    </submittedName>
</protein>
<evidence type="ECO:0000256" key="2">
    <source>
        <dbReference type="ARBA" id="ARBA00022448"/>
    </source>
</evidence>
<evidence type="ECO:0000256" key="1">
    <source>
        <dbReference type="ARBA" id="ARBA00005417"/>
    </source>
</evidence>
<feature type="compositionally biased region" description="Polar residues" evidence="5">
    <location>
        <begin position="305"/>
        <end position="317"/>
    </location>
</feature>
<dbReference type="SUPFAM" id="SSF52540">
    <property type="entry name" value="P-loop containing nucleoside triphosphate hydrolases"/>
    <property type="match status" value="1"/>
</dbReference>
<dbReference type="InterPro" id="IPR003593">
    <property type="entry name" value="AAA+_ATPase"/>
</dbReference>
<reference evidence="7 8" key="1">
    <citation type="submission" date="2016-06" db="EMBL/GenBank/DDBJ databases">
        <authorList>
            <person name="Kjaerup R.B."/>
            <person name="Dalgaard T.S."/>
            <person name="Juul-Madsen H.R."/>
        </authorList>
    </citation>
    <scope>NUCLEOTIDE SEQUENCE [LARGE SCALE GENOMIC DNA]</scope>
    <source>
        <strain evidence="7 8">DSM 43904</strain>
    </source>
</reference>
<dbReference type="InterPro" id="IPR027417">
    <property type="entry name" value="P-loop_NTPase"/>
</dbReference>
<dbReference type="Pfam" id="PF00005">
    <property type="entry name" value="ABC_tran"/>
    <property type="match status" value="1"/>
</dbReference>
<dbReference type="Gene3D" id="3.40.50.300">
    <property type="entry name" value="P-loop containing nucleotide triphosphate hydrolases"/>
    <property type="match status" value="1"/>
</dbReference>
<comment type="similarity">
    <text evidence="1">Belongs to the ABC transporter superfamily.</text>
</comment>